<sequence length="308" mass="34344">MGGDAVGLGMLDRLNVIDYVEPWHAELINLMAPETRVIYSDVDGTLLGPGGCLFLDSNHGFTSSPAQAIVSCHLHKIDVVLVSGRNRAQLHSDVRILGFKNWISELGCQIAYNLGEVLVSNIGDFQAGEETVWKAIEESGAPQLLLDEYDRRLEYHLPWSENREFTHMFRGRIDVEEANALLKKNGFIELKIIDNGKVRRRSARLDPQITEVHAYHLLPTASSKASAVRKDQETRGIAKGMCAAIGDSIADLELAPEVGVLFLVRNAVLENPEILERLGDYPNVFITHEEMGLGWAEAIRFLIGREYR</sequence>
<comment type="caution">
    <text evidence="1">The sequence shown here is derived from an EMBL/GenBank/DDBJ whole genome shotgun (WGS) entry which is preliminary data.</text>
</comment>
<dbReference type="SUPFAM" id="SSF56784">
    <property type="entry name" value="HAD-like"/>
    <property type="match status" value="1"/>
</dbReference>
<reference evidence="2" key="1">
    <citation type="submission" date="2017-09" db="EMBL/GenBank/DDBJ databases">
        <title>Depth-based differentiation of microbial function through sediment-hosted aquifers and enrichment of novel symbionts in the deep terrestrial subsurface.</title>
        <authorList>
            <person name="Probst A.J."/>
            <person name="Ladd B."/>
            <person name="Jarett J.K."/>
            <person name="Geller-Mcgrath D.E."/>
            <person name="Sieber C.M.K."/>
            <person name="Emerson J.B."/>
            <person name="Anantharaman K."/>
            <person name="Thomas B.C."/>
            <person name="Malmstrom R."/>
            <person name="Stieglmeier M."/>
            <person name="Klingl A."/>
            <person name="Woyke T."/>
            <person name="Ryan C.M."/>
            <person name="Banfield J.F."/>
        </authorList>
    </citation>
    <scope>NUCLEOTIDE SEQUENCE [LARGE SCALE GENOMIC DNA]</scope>
</reference>
<dbReference type="Proteomes" id="UP000230956">
    <property type="component" value="Unassembled WGS sequence"/>
</dbReference>
<organism evidence="1 2">
    <name type="scientific">Candidatus Aquicultor secundus</name>
    <dbReference type="NCBI Taxonomy" id="1973895"/>
    <lineage>
        <taxon>Bacteria</taxon>
        <taxon>Bacillati</taxon>
        <taxon>Actinomycetota</taxon>
        <taxon>Candidatus Aquicultoria</taxon>
        <taxon>Candidatus Aquicultorales</taxon>
        <taxon>Candidatus Aquicultoraceae</taxon>
        <taxon>Candidatus Aquicultor</taxon>
    </lineage>
</organism>
<dbReference type="InterPro" id="IPR023214">
    <property type="entry name" value="HAD_sf"/>
</dbReference>
<proteinExistence type="predicted"/>
<name>A0A2M7T8M3_9ACTN</name>
<dbReference type="Pfam" id="PF08282">
    <property type="entry name" value="Hydrolase_3"/>
    <property type="match status" value="1"/>
</dbReference>
<dbReference type="EMBL" id="PFNG01000104">
    <property type="protein sequence ID" value="PIZ40011.1"/>
    <property type="molecule type" value="Genomic_DNA"/>
</dbReference>
<dbReference type="Gene3D" id="3.40.50.1000">
    <property type="entry name" value="HAD superfamily/HAD-like"/>
    <property type="match status" value="2"/>
</dbReference>
<evidence type="ECO:0000313" key="2">
    <source>
        <dbReference type="Proteomes" id="UP000230956"/>
    </source>
</evidence>
<dbReference type="AlphaFoldDB" id="A0A2M7T8M3"/>
<dbReference type="InterPro" id="IPR036412">
    <property type="entry name" value="HAD-like_sf"/>
</dbReference>
<gene>
    <name evidence="1" type="ORF">COY37_04445</name>
</gene>
<accession>A0A2M7T8M3</accession>
<evidence type="ECO:0000313" key="1">
    <source>
        <dbReference type="EMBL" id="PIZ40011.1"/>
    </source>
</evidence>
<protein>
    <submittedName>
        <fullName evidence="1">Haloacid dehalogenase</fullName>
    </submittedName>
</protein>